<feature type="non-terminal residue" evidence="1">
    <location>
        <position position="148"/>
    </location>
</feature>
<evidence type="ECO:0000313" key="2">
    <source>
        <dbReference type="Proteomes" id="UP000789702"/>
    </source>
</evidence>
<comment type="caution">
    <text evidence="1">The sequence shown here is derived from an EMBL/GenBank/DDBJ whole genome shotgun (WGS) entry which is preliminary data.</text>
</comment>
<accession>A0ACA9QDU3</accession>
<gene>
    <name evidence="1" type="ORF">DHETER_LOCUS14414</name>
</gene>
<reference evidence="1" key="1">
    <citation type="submission" date="2021-06" db="EMBL/GenBank/DDBJ databases">
        <authorList>
            <person name="Kallberg Y."/>
            <person name="Tangrot J."/>
            <person name="Rosling A."/>
        </authorList>
    </citation>
    <scope>NUCLEOTIDE SEQUENCE</scope>
    <source>
        <strain evidence="1">IL203A</strain>
    </source>
</reference>
<protein>
    <submittedName>
        <fullName evidence="1">3771_t:CDS:1</fullName>
    </submittedName>
</protein>
<evidence type="ECO:0000313" key="1">
    <source>
        <dbReference type="EMBL" id="CAG8747157.1"/>
    </source>
</evidence>
<dbReference type="Proteomes" id="UP000789702">
    <property type="component" value="Unassembled WGS sequence"/>
</dbReference>
<sequence length="148" mass="15912">VIEDGSSCIVNNRQMNYSSMLNRIIPILFLRMNGLFVIFIICILIIRLDASFAPGHLHIRQANNTNSPAPTAVGHACPTTPVVFTTTVNSSTSTTFTSVSTVTGSTTSFVTFTGAQAIPSATTATLPAIDFNSKLIPRNETIPYEAFK</sequence>
<name>A0ACA9QDU3_9GLOM</name>
<feature type="non-terminal residue" evidence="1">
    <location>
        <position position="1"/>
    </location>
</feature>
<proteinExistence type="predicted"/>
<dbReference type="EMBL" id="CAJVPU010044177">
    <property type="protein sequence ID" value="CAG8747157.1"/>
    <property type="molecule type" value="Genomic_DNA"/>
</dbReference>
<keyword evidence="2" id="KW-1185">Reference proteome</keyword>
<organism evidence="1 2">
    <name type="scientific">Dentiscutata heterogama</name>
    <dbReference type="NCBI Taxonomy" id="1316150"/>
    <lineage>
        <taxon>Eukaryota</taxon>
        <taxon>Fungi</taxon>
        <taxon>Fungi incertae sedis</taxon>
        <taxon>Mucoromycota</taxon>
        <taxon>Glomeromycotina</taxon>
        <taxon>Glomeromycetes</taxon>
        <taxon>Diversisporales</taxon>
        <taxon>Gigasporaceae</taxon>
        <taxon>Dentiscutata</taxon>
    </lineage>
</organism>